<reference evidence="2 3" key="1">
    <citation type="submission" date="2018-03" db="EMBL/GenBank/DDBJ databases">
        <title>Genomic Encyclopedia of Archaeal and Bacterial Type Strains, Phase II (KMG-II): from individual species to whole genera.</title>
        <authorList>
            <person name="Goeker M."/>
        </authorList>
    </citation>
    <scope>NUCLEOTIDE SEQUENCE [LARGE SCALE GENOMIC DNA]</scope>
    <source>
        <strain evidence="2 3">DSM 100346</strain>
    </source>
</reference>
<gene>
    <name evidence="2" type="ORF">CLV98_11170</name>
</gene>
<evidence type="ECO:0008006" key="4">
    <source>
        <dbReference type="Google" id="ProtNLM"/>
    </source>
</evidence>
<dbReference type="Proteomes" id="UP000245880">
    <property type="component" value="Unassembled WGS sequence"/>
</dbReference>
<comment type="caution">
    <text evidence="2">The sequence shown here is derived from an EMBL/GenBank/DDBJ whole genome shotgun (WGS) entry which is preliminary data.</text>
</comment>
<keyword evidence="3" id="KW-1185">Reference proteome</keyword>
<dbReference type="RefSeq" id="WP_109676491.1">
    <property type="nucleotide sequence ID" value="NZ_QGDT01000011.1"/>
</dbReference>
<evidence type="ECO:0000313" key="2">
    <source>
        <dbReference type="EMBL" id="PWJ56576.1"/>
    </source>
</evidence>
<name>A0A316AFL4_9BACT</name>
<proteinExistence type="predicted"/>
<keyword evidence="1" id="KW-0732">Signal</keyword>
<evidence type="ECO:0000256" key="1">
    <source>
        <dbReference type="SAM" id="SignalP"/>
    </source>
</evidence>
<sequence length="120" mass="13823">MKKAILTIAALTILSLGNSFAQRAAKVIVVQQPKVVSQPVVNYNVATLDRIVKLSRQQESQILKIEREYDLLARNRRAKNQGQLELQKQKDIIAVLTPKQYDRLKVYEKGLRNSRVAYRY</sequence>
<dbReference type="EMBL" id="QGDT01000011">
    <property type="protein sequence ID" value="PWJ56576.1"/>
    <property type="molecule type" value="Genomic_DNA"/>
</dbReference>
<dbReference type="OrthoDB" id="958085at2"/>
<evidence type="ECO:0000313" key="3">
    <source>
        <dbReference type="Proteomes" id="UP000245880"/>
    </source>
</evidence>
<organism evidence="2 3">
    <name type="scientific">Dyadobacter jejuensis</name>
    <dbReference type="NCBI Taxonomy" id="1082580"/>
    <lineage>
        <taxon>Bacteria</taxon>
        <taxon>Pseudomonadati</taxon>
        <taxon>Bacteroidota</taxon>
        <taxon>Cytophagia</taxon>
        <taxon>Cytophagales</taxon>
        <taxon>Spirosomataceae</taxon>
        <taxon>Dyadobacter</taxon>
    </lineage>
</organism>
<feature type="chain" id="PRO_5016333852" description="Spy/CpxP family protein refolding chaperone" evidence="1">
    <location>
        <begin position="22"/>
        <end position="120"/>
    </location>
</feature>
<dbReference type="AlphaFoldDB" id="A0A316AFL4"/>
<accession>A0A316AFL4</accession>
<feature type="signal peptide" evidence="1">
    <location>
        <begin position="1"/>
        <end position="21"/>
    </location>
</feature>
<protein>
    <recommendedName>
        <fullName evidence="4">Spy/CpxP family protein refolding chaperone</fullName>
    </recommendedName>
</protein>